<keyword evidence="5 7" id="KW-0547">Nucleotide-binding</keyword>
<evidence type="ECO:0000259" key="9">
    <source>
        <dbReference type="Pfam" id="PF02875"/>
    </source>
</evidence>
<feature type="domain" description="Mur ligase C-terminal" evidence="9">
    <location>
        <begin position="305"/>
        <end position="420"/>
    </location>
</feature>
<comment type="catalytic activity">
    <reaction evidence="7 8">
        <text>UDP-N-acetyl-alpha-D-muramoyl-L-alanine + D-glutamate + ATP = UDP-N-acetyl-alpha-D-muramoyl-L-alanyl-D-glutamate + ADP + phosphate + H(+)</text>
        <dbReference type="Rhea" id="RHEA:16429"/>
        <dbReference type="ChEBI" id="CHEBI:15378"/>
        <dbReference type="ChEBI" id="CHEBI:29986"/>
        <dbReference type="ChEBI" id="CHEBI:30616"/>
        <dbReference type="ChEBI" id="CHEBI:43474"/>
        <dbReference type="ChEBI" id="CHEBI:83898"/>
        <dbReference type="ChEBI" id="CHEBI:83900"/>
        <dbReference type="ChEBI" id="CHEBI:456216"/>
        <dbReference type="EC" id="6.3.2.9"/>
    </reaction>
</comment>
<dbReference type="Proteomes" id="UP000176185">
    <property type="component" value="Unassembled WGS sequence"/>
</dbReference>
<dbReference type="GO" id="GO:0009252">
    <property type="term" value="P:peptidoglycan biosynthetic process"/>
    <property type="evidence" value="ECO:0007669"/>
    <property type="project" value="UniProtKB-UniRule"/>
</dbReference>
<evidence type="ECO:0000256" key="8">
    <source>
        <dbReference type="RuleBase" id="RU003664"/>
    </source>
</evidence>
<evidence type="ECO:0000256" key="5">
    <source>
        <dbReference type="ARBA" id="ARBA00022741"/>
    </source>
</evidence>
<dbReference type="InterPro" id="IPR005762">
    <property type="entry name" value="MurD"/>
</dbReference>
<comment type="caution">
    <text evidence="11">The sequence shown here is derived from an EMBL/GenBank/DDBJ whole genome shotgun (WGS) entry which is preliminary data.</text>
</comment>
<evidence type="ECO:0000313" key="12">
    <source>
        <dbReference type="Proteomes" id="UP000176185"/>
    </source>
</evidence>
<dbReference type="Gene3D" id="3.40.1190.10">
    <property type="entry name" value="Mur-like, catalytic domain"/>
    <property type="match status" value="1"/>
</dbReference>
<evidence type="ECO:0000256" key="7">
    <source>
        <dbReference type="HAMAP-Rule" id="MF_00639"/>
    </source>
</evidence>
<protein>
    <recommendedName>
        <fullName evidence="7 8">UDP-N-acetylmuramoylalanine--D-glutamate ligase</fullName>
        <ecNumber evidence="7 8">6.3.2.9</ecNumber>
    </recommendedName>
    <alternativeName>
        <fullName evidence="7">D-glutamic acid-adding enzyme</fullName>
    </alternativeName>
    <alternativeName>
        <fullName evidence="7">UDP-N-acetylmuramoyl-L-alanyl-D-glutamate synthetase</fullName>
    </alternativeName>
</protein>
<dbReference type="HAMAP" id="MF_00639">
    <property type="entry name" value="MurD"/>
    <property type="match status" value="1"/>
</dbReference>
<dbReference type="Gene3D" id="3.40.50.720">
    <property type="entry name" value="NAD(P)-binding Rossmann-like Domain"/>
    <property type="match status" value="1"/>
</dbReference>
<dbReference type="PANTHER" id="PTHR43692">
    <property type="entry name" value="UDP-N-ACETYLMURAMOYLALANINE--D-GLUTAMATE LIGASE"/>
    <property type="match status" value="1"/>
</dbReference>
<dbReference type="EMBL" id="MEWX01000026">
    <property type="protein sequence ID" value="OGC80288.1"/>
    <property type="molecule type" value="Genomic_DNA"/>
</dbReference>
<evidence type="ECO:0000256" key="1">
    <source>
        <dbReference type="ARBA" id="ARBA00004496"/>
    </source>
</evidence>
<dbReference type="Pfam" id="PF08245">
    <property type="entry name" value="Mur_ligase_M"/>
    <property type="match status" value="1"/>
</dbReference>
<dbReference type="InterPro" id="IPR013221">
    <property type="entry name" value="Mur_ligase_cen"/>
</dbReference>
<dbReference type="InterPro" id="IPR036615">
    <property type="entry name" value="Mur_ligase_C_dom_sf"/>
</dbReference>
<keyword evidence="7 8" id="KW-0133">Cell shape</keyword>
<dbReference type="EC" id="6.3.2.9" evidence="7 8"/>
<keyword evidence="6 7" id="KW-0067">ATP-binding</keyword>
<gene>
    <name evidence="7" type="primary">murD</name>
    <name evidence="11" type="ORF">A2943_00220</name>
</gene>
<dbReference type="AlphaFoldDB" id="A0A1F4XF37"/>
<organism evidence="11 12">
    <name type="scientific">Candidatus Adlerbacteria bacterium RIFCSPLOWO2_01_FULL_51_16</name>
    <dbReference type="NCBI Taxonomy" id="1797243"/>
    <lineage>
        <taxon>Bacteria</taxon>
        <taxon>Candidatus Adleribacteriota</taxon>
    </lineage>
</organism>
<feature type="binding site" evidence="7">
    <location>
        <begin position="123"/>
        <end position="129"/>
    </location>
    <ligand>
        <name>ATP</name>
        <dbReference type="ChEBI" id="CHEBI:30616"/>
    </ligand>
</feature>
<comment type="subcellular location">
    <subcellularLocation>
        <location evidence="1 7 8">Cytoplasm</location>
    </subcellularLocation>
</comment>
<evidence type="ECO:0000256" key="6">
    <source>
        <dbReference type="ARBA" id="ARBA00022840"/>
    </source>
</evidence>
<dbReference type="GO" id="GO:0071555">
    <property type="term" value="P:cell wall organization"/>
    <property type="evidence" value="ECO:0007669"/>
    <property type="project" value="UniProtKB-KW"/>
</dbReference>
<keyword evidence="7 8" id="KW-0961">Cell wall biogenesis/degradation</keyword>
<evidence type="ECO:0000256" key="2">
    <source>
        <dbReference type="ARBA" id="ARBA00004752"/>
    </source>
</evidence>
<dbReference type="GO" id="GO:0008764">
    <property type="term" value="F:UDP-N-acetylmuramoylalanine-D-glutamate ligase activity"/>
    <property type="evidence" value="ECO:0007669"/>
    <property type="project" value="UniProtKB-UniRule"/>
</dbReference>
<dbReference type="SUPFAM" id="SSF53244">
    <property type="entry name" value="MurD-like peptide ligases, peptide-binding domain"/>
    <property type="match status" value="1"/>
</dbReference>
<evidence type="ECO:0000313" key="11">
    <source>
        <dbReference type="EMBL" id="OGC80288.1"/>
    </source>
</evidence>
<dbReference type="InterPro" id="IPR036565">
    <property type="entry name" value="Mur-like_cat_sf"/>
</dbReference>
<evidence type="ECO:0000256" key="3">
    <source>
        <dbReference type="ARBA" id="ARBA00022490"/>
    </source>
</evidence>
<dbReference type="SUPFAM" id="SSF53623">
    <property type="entry name" value="MurD-like peptide ligases, catalytic domain"/>
    <property type="match status" value="1"/>
</dbReference>
<keyword evidence="3 7" id="KW-0963">Cytoplasm</keyword>
<evidence type="ECO:0000256" key="4">
    <source>
        <dbReference type="ARBA" id="ARBA00022598"/>
    </source>
</evidence>
<accession>A0A1F4XF37</accession>
<dbReference type="SUPFAM" id="SSF51984">
    <property type="entry name" value="MurCD N-terminal domain"/>
    <property type="match status" value="1"/>
</dbReference>
<dbReference type="Pfam" id="PF02875">
    <property type="entry name" value="Mur_ligase_C"/>
    <property type="match status" value="1"/>
</dbReference>
<dbReference type="STRING" id="1797243.A2943_00220"/>
<keyword evidence="7 8" id="KW-0131">Cell cycle</keyword>
<dbReference type="InterPro" id="IPR004101">
    <property type="entry name" value="Mur_ligase_C"/>
</dbReference>
<keyword evidence="4 7" id="KW-0436">Ligase</keyword>
<dbReference type="GO" id="GO:0008360">
    <property type="term" value="P:regulation of cell shape"/>
    <property type="evidence" value="ECO:0007669"/>
    <property type="project" value="UniProtKB-KW"/>
</dbReference>
<dbReference type="GO" id="GO:0005737">
    <property type="term" value="C:cytoplasm"/>
    <property type="evidence" value="ECO:0007669"/>
    <property type="project" value="UniProtKB-SubCell"/>
</dbReference>
<dbReference type="GO" id="GO:0051301">
    <property type="term" value="P:cell division"/>
    <property type="evidence" value="ECO:0007669"/>
    <property type="project" value="UniProtKB-KW"/>
</dbReference>
<name>A0A1F4XF37_9BACT</name>
<dbReference type="Gene3D" id="3.90.190.20">
    <property type="entry name" value="Mur ligase, C-terminal domain"/>
    <property type="match status" value="1"/>
</dbReference>
<comment type="function">
    <text evidence="7 8">Cell wall formation. Catalyzes the addition of glutamate to the nucleotide precursor UDP-N-acetylmuramoyl-L-alanine (UMA).</text>
</comment>
<dbReference type="UniPathway" id="UPA00219"/>
<keyword evidence="7 8" id="KW-0573">Peptidoglycan synthesis</keyword>
<comment type="similarity">
    <text evidence="7">Belongs to the MurCDEF family.</text>
</comment>
<sequence length="445" mass="48632">MEAYKAFFEGKRITLMGLGLLGRGVGDARFLAECGADLIVTDLKPSVELGSSVSQLEAFPNITYHLGGHRFEDFQNRDLIIKAAGVPLNSPFIAEARKNNIPVRMSADLFAELSGISTVGVTGTRGKSTVAHLIAHILKTAGRKMLLGGNVRGVSTLALLPQVTQDAIAVLELDSWQLQGFGEAHTSPHVAVFTTFMPDHLNYYHDDLAAYFADKANIFVNQKADDFLIVGEQAAPFIKKYGYQPAIKAHLTVARGSDLPLTWVLKIPGEHNRYNAGIALAVAQMLGIEEEHSKHGIESFEGVPGRLQLIKEIRGVKVYNDTTATVPEATIAALRALRSDSGQNQNIILILGGADKRLDMRELLQEIPKYCKKVLLLAGTGTDRIKNDLRDSMIYHTVVDAVKDAFKLAQPGDILLFSPAFASFGMFKNEYDRGEQFNALVANEQ</sequence>
<comment type="pathway">
    <text evidence="2 7 8">Cell wall biogenesis; peptidoglycan biosynthesis.</text>
</comment>
<proteinExistence type="inferred from homology"/>
<dbReference type="Pfam" id="PF21799">
    <property type="entry name" value="MurD-like_N"/>
    <property type="match status" value="1"/>
</dbReference>
<dbReference type="GO" id="GO:0005524">
    <property type="term" value="F:ATP binding"/>
    <property type="evidence" value="ECO:0007669"/>
    <property type="project" value="UniProtKB-UniRule"/>
</dbReference>
<reference evidence="11 12" key="1">
    <citation type="journal article" date="2016" name="Nat. Commun.">
        <title>Thousands of microbial genomes shed light on interconnected biogeochemical processes in an aquifer system.</title>
        <authorList>
            <person name="Anantharaman K."/>
            <person name="Brown C.T."/>
            <person name="Hug L.A."/>
            <person name="Sharon I."/>
            <person name="Castelle C.J."/>
            <person name="Probst A.J."/>
            <person name="Thomas B.C."/>
            <person name="Singh A."/>
            <person name="Wilkins M.J."/>
            <person name="Karaoz U."/>
            <person name="Brodie E.L."/>
            <person name="Williams K.H."/>
            <person name="Hubbard S.S."/>
            <person name="Banfield J.F."/>
        </authorList>
    </citation>
    <scope>NUCLEOTIDE SEQUENCE [LARGE SCALE GENOMIC DNA]</scope>
</reference>
<evidence type="ECO:0000259" key="10">
    <source>
        <dbReference type="Pfam" id="PF08245"/>
    </source>
</evidence>
<dbReference type="PANTHER" id="PTHR43692:SF1">
    <property type="entry name" value="UDP-N-ACETYLMURAMOYLALANINE--D-GLUTAMATE LIGASE"/>
    <property type="match status" value="1"/>
</dbReference>
<feature type="domain" description="Mur ligase central" evidence="10">
    <location>
        <begin position="121"/>
        <end position="241"/>
    </location>
</feature>
<dbReference type="NCBIfam" id="TIGR01087">
    <property type="entry name" value="murD"/>
    <property type="match status" value="1"/>
</dbReference>
<keyword evidence="7 8" id="KW-0132">Cell division</keyword>